<proteinExistence type="predicted"/>
<organism evidence="1 2">
    <name type="scientific">Neisseria subflava NJ9703</name>
    <dbReference type="NCBI Taxonomy" id="546268"/>
    <lineage>
        <taxon>Bacteria</taxon>
        <taxon>Pseudomonadati</taxon>
        <taxon>Pseudomonadota</taxon>
        <taxon>Betaproteobacteria</taxon>
        <taxon>Neisseriales</taxon>
        <taxon>Neisseriaceae</taxon>
        <taxon>Neisseria</taxon>
    </lineage>
</organism>
<reference evidence="1 2" key="1">
    <citation type="submission" date="2010-01" db="EMBL/GenBank/DDBJ databases">
        <authorList>
            <person name="Weinstock G."/>
            <person name="Sodergren E."/>
            <person name="Clifton S."/>
            <person name="Fulton L."/>
            <person name="Fulton B."/>
            <person name="Courtney L."/>
            <person name="Fronick C."/>
            <person name="Harrison M."/>
            <person name="Strong C."/>
            <person name="Farmer C."/>
            <person name="Delahaunty K."/>
            <person name="Markovic C."/>
            <person name="Hall O."/>
            <person name="Minx P."/>
            <person name="Tomlinson C."/>
            <person name="Mitreva M."/>
            <person name="Nelson J."/>
            <person name="Hou S."/>
            <person name="Wollam A."/>
            <person name="Pepin K.H."/>
            <person name="Johnson M."/>
            <person name="Bhonagiri V."/>
            <person name="Nash W.E."/>
            <person name="Warren W."/>
            <person name="Chinwalla A."/>
            <person name="Mardis E.R."/>
            <person name="Wilson R.K."/>
        </authorList>
    </citation>
    <scope>NUCLEOTIDE SEQUENCE [LARGE SCALE GENOMIC DNA]</scope>
    <source>
        <strain evidence="1 2">NJ9703</strain>
    </source>
</reference>
<evidence type="ECO:0000313" key="2">
    <source>
        <dbReference type="Proteomes" id="UP000004621"/>
    </source>
</evidence>
<dbReference type="AlphaFoldDB" id="A0A9W5IST7"/>
<sequence>MQTDRVHIQPKTPKPYFCEDLKKPKQHYSQPPRKFLDGLETNSARATNPCINQVITQKFDFRQAD</sequence>
<protein>
    <submittedName>
        <fullName evidence="1">Uncharacterized protein</fullName>
    </submittedName>
</protein>
<dbReference type="EMBL" id="ACEO02000001">
    <property type="protein sequence ID" value="EFC53066.1"/>
    <property type="molecule type" value="Genomic_DNA"/>
</dbReference>
<comment type="caution">
    <text evidence="1">The sequence shown here is derived from an EMBL/GenBank/DDBJ whole genome shotgun (WGS) entry which is preliminary data.</text>
</comment>
<name>A0A9W5IST7_NEISU</name>
<gene>
    <name evidence="1" type="ORF">NEISUBOT_03063</name>
</gene>
<evidence type="ECO:0000313" key="1">
    <source>
        <dbReference type="EMBL" id="EFC53066.1"/>
    </source>
</evidence>
<accession>A0A9W5IST7</accession>
<dbReference type="Proteomes" id="UP000004621">
    <property type="component" value="Unassembled WGS sequence"/>
</dbReference>